<dbReference type="InterPro" id="IPR011856">
    <property type="entry name" value="tRNA_endonuc-like_dom_sf"/>
</dbReference>
<dbReference type="KEGG" id="oxy:HCG48_11590"/>
<organism evidence="3 4">
    <name type="scientific">Oxynema aestuarii AP17</name>
    <dbReference type="NCBI Taxonomy" id="2064643"/>
    <lineage>
        <taxon>Bacteria</taxon>
        <taxon>Bacillati</taxon>
        <taxon>Cyanobacteriota</taxon>
        <taxon>Cyanophyceae</taxon>
        <taxon>Oscillatoriophycideae</taxon>
        <taxon>Oscillatoriales</taxon>
        <taxon>Oscillatoriaceae</taxon>
        <taxon>Oxynema</taxon>
        <taxon>Oxynema aestuarii</taxon>
    </lineage>
</organism>
<proteinExistence type="inferred from homology"/>
<evidence type="ECO:0000313" key="4">
    <source>
        <dbReference type="Proteomes" id="UP000500857"/>
    </source>
</evidence>
<accession>A0A6H1TYB2</accession>
<dbReference type="EMBL" id="CP051167">
    <property type="protein sequence ID" value="QIZ71137.1"/>
    <property type="molecule type" value="Genomic_DNA"/>
</dbReference>
<dbReference type="InterPro" id="IPR011335">
    <property type="entry name" value="Restrct_endonuc-II-like"/>
</dbReference>
<dbReference type="Proteomes" id="UP000500857">
    <property type="component" value="Chromosome"/>
</dbReference>
<dbReference type="SUPFAM" id="SSF52980">
    <property type="entry name" value="Restriction endonuclease-like"/>
    <property type="match status" value="1"/>
</dbReference>
<gene>
    <name evidence="3" type="ORF">HCG48_11590</name>
</gene>
<dbReference type="PANTHER" id="PTHR34039">
    <property type="entry name" value="UPF0102 PROTEIN YRAN"/>
    <property type="match status" value="1"/>
</dbReference>
<dbReference type="Pfam" id="PF02021">
    <property type="entry name" value="UPF0102"/>
    <property type="match status" value="1"/>
</dbReference>
<dbReference type="Gene3D" id="3.40.1350.10">
    <property type="match status" value="1"/>
</dbReference>
<dbReference type="CDD" id="cd20736">
    <property type="entry name" value="PoNe_Nuclease"/>
    <property type="match status" value="1"/>
</dbReference>
<protein>
    <recommendedName>
        <fullName evidence="2">UPF0102 protein HCG48_11590</fullName>
    </recommendedName>
</protein>
<dbReference type="NCBIfam" id="TIGR00252">
    <property type="entry name" value="YraN family protein"/>
    <property type="match status" value="1"/>
</dbReference>
<name>A0A6H1TYB2_9CYAN</name>
<comment type="similarity">
    <text evidence="1 2">Belongs to the UPF0102 family.</text>
</comment>
<dbReference type="InterPro" id="IPR003509">
    <property type="entry name" value="UPF0102_YraN-like"/>
</dbReference>
<keyword evidence="4" id="KW-1185">Reference proteome</keyword>
<evidence type="ECO:0000313" key="3">
    <source>
        <dbReference type="EMBL" id="QIZ71137.1"/>
    </source>
</evidence>
<sequence length="140" mass="15583">MSHPPPSGDFPAPRNADPGRAGEDLIARYLHAKGWQILHRRWRCRWGEIDVIALDPTGGTLPTPTLAFVEVKTRNRRSWDAGGLLALTPKKQAKLWKAAGLFLGQFPDFADYPCRFDLALVVREGTTLAIADYLPSAFEQ</sequence>
<dbReference type="RefSeq" id="WP_168569292.1">
    <property type="nucleotide sequence ID" value="NZ_CP051167.1"/>
</dbReference>
<evidence type="ECO:0000256" key="2">
    <source>
        <dbReference type="HAMAP-Rule" id="MF_00048"/>
    </source>
</evidence>
<dbReference type="PANTHER" id="PTHR34039:SF1">
    <property type="entry name" value="UPF0102 PROTEIN YRAN"/>
    <property type="match status" value="1"/>
</dbReference>
<dbReference type="AlphaFoldDB" id="A0A6H1TYB2"/>
<dbReference type="HAMAP" id="MF_00048">
    <property type="entry name" value="UPF0102"/>
    <property type="match status" value="1"/>
</dbReference>
<reference evidence="3 4" key="1">
    <citation type="submission" date="2020-04" db="EMBL/GenBank/DDBJ databases">
        <authorList>
            <person name="Basu S."/>
            <person name="Maruthanayagam V."/>
            <person name="Chakraborty S."/>
            <person name="Pramanik A."/>
            <person name="Mukherjee J."/>
            <person name="Brink B."/>
        </authorList>
    </citation>
    <scope>NUCLEOTIDE SEQUENCE [LARGE SCALE GENOMIC DNA]</scope>
    <source>
        <strain evidence="3 4">AP17</strain>
    </source>
</reference>
<evidence type="ECO:0000256" key="1">
    <source>
        <dbReference type="ARBA" id="ARBA00006738"/>
    </source>
</evidence>
<dbReference type="GO" id="GO:0003676">
    <property type="term" value="F:nucleic acid binding"/>
    <property type="evidence" value="ECO:0007669"/>
    <property type="project" value="InterPro"/>
</dbReference>